<evidence type="ECO:0000256" key="4">
    <source>
        <dbReference type="ARBA" id="ARBA00022833"/>
    </source>
</evidence>
<keyword evidence="5" id="KW-0539">Nucleus</keyword>
<dbReference type="SUPFAM" id="SSF53098">
    <property type="entry name" value="Ribonuclease H-like"/>
    <property type="match status" value="1"/>
</dbReference>
<evidence type="ECO:0000256" key="5">
    <source>
        <dbReference type="ARBA" id="ARBA00023242"/>
    </source>
</evidence>
<feature type="compositionally biased region" description="Basic and acidic residues" evidence="6">
    <location>
        <begin position="128"/>
        <end position="142"/>
    </location>
</feature>
<dbReference type="InterPro" id="IPR052035">
    <property type="entry name" value="ZnF_BED_domain_contain"/>
</dbReference>
<name>A0A409X0W4_9AGAR</name>
<organism evidence="7 8">
    <name type="scientific">Gymnopilus dilepis</name>
    <dbReference type="NCBI Taxonomy" id="231916"/>
    <lineage>
        <taxon>Eukaryota</taxon>
        <taxon>Fungi</taxon>
        <taxon>Dikarya</taxon>
        <taxon>Basidiomycota</taxon>
        <taxon>Agaricomycotina</taxon>
        <taxon>Agaricomycetes</taxon>
        <taxon>Agaricomycetidae</taxon>
        <taxon>Agaricales</taxon>
        <taxon>Agaricineae</taxon>
        <taxon>Hymenogastraceae</taxon>
        <taxon>Gymnopilus</taxon>
    </lineage>
</organism>
<dbReference type="OrthoDB" id="2794314at2759"/>
<evidence type="ECO:0000313" key="7">
    <source>
        <dbReference type="EMBL" id="PPQ84415.1"/>
    </source>
</evidence>
<dbReference type="AlphaFoldDB" id="A0A409X0W4"/>
<dbReference type="Proteomes" id="UP000284706">
    <property type="component" value="Unassembled WGS sequence"/>
</dbReference>
<protein>
    <recommendedName>
        <fullName evidence="9">DUF659 domain-containing protein</fullName>
    </recommendedName>
</protein>
<sequence length="467" mass="52499">MPNPPGAQRGPFPVMPRPPETPPRQYTFHNSFQDNFDSHAASGYSGQDQQAPFEPPIIMSPIKRRRGKKTVNGMSDLEAWSLSDSEICDAAVSAWQSDVYSHYNLELIRNYKSDGSPSHLTFVFRCKTHPENHPNPPTRDRSNTGVGTSNLKKDVDRCLRAQGITPPVKSNASSSALPYSEANHRALIALRSAKYNRPVNMVTDEEYLQEVNMLRPGTIPPSPSTVARDLHKLYEEMSIDVKKYFLSLTSAIHLVLDGWTAPIVLSYLGLVIVWCHEGVIQRSILEFISLKQEHTGKYLAEVVSSCLKKWGLNKKLLGICMDNASNCSKMAQFLKSDEYLPDFWGMDARLRCLAHIVNLIAKIFISFFFKKPKLKKSTTVARGTDNEEVTEFVLDNGDERNPGDEDDPAFEEAQEDARALEEDDGQIVHDEEVVRSICQLAIRDMAKEGLKMTPKEEEEALKLFPAV</sequence>
<dbReference type="GO" id="GO:0008270">
    <property type="term" value="F:zinc ion binding"/>
    <property type="evidence" value="ECO:0007669"/>
    <property type="project" value="UniProtKB-KW"/>
</dbReference>
<dbReference type="InParanoid" id="A0A409X0W4"/>
<evidence type="ECO:0000256" key="1">
    <source>
        <dbReference type="ARBA" id="ARBA00004123"/>
    </source>
</evidence>
<keyword evidence="3" id="KW-0863">Zinc-finger</keyword>
<dbReference type="InterPro" id="IPR012337">
    <property type="entry name" value="RNaseH-like_sf"/>
</dbReference>
<dbReference type="PANTHER" id="PTHR46481">
    <property type="entry name" value="ZINC FINGER BED DOMAIN-CONTAINING PROTEIN 4"/>
    <property type="match status" value="1"/>
</dbReference>
<keyword evidence="2" id="KW-0479">Metal-binding</keyword>
<comment type="subcellular location">
    <subcellularLocation>
        <location evidence="1">Nucleus</location>
    </subcellularLocation>
</comment>
<evidence type="ECO:0000256" key="3">
    <source>
        <dbReference type="ARBA" id="ARBA00022771"/>
    </source>
</evidence>
<proteinExistence type="predicted"/>
<evidence type="ECO:0000313" key="8">
    <source>
        <dbReference type="Proteomes" id="UP000284706"/>
    </source>
</evidence>
<feature type="region of interest" description="Disordered" evidence="6">
    <location>
        <begin position="1"/>
        <end position="55"/>
    </location>
</feature>
<feature type="compositionally biased region" description="Pro residues" evidence="6">
    <location>
        <begin position="13"/>
        <end position="22"/>
    </location>
</feature>
<evidence type="ECO:0000256" key="6">
    <source>
        <dbReference type="SAM" id="MobiDB-lite"/>
    </source>
</evidence>
<evidence type="ECO:0008006" key="9">
    <source>
        <dbReference type="Google" id="ProtNLM"/>
    </source>
</evidence>
<keyword evidence="8" id="KW-1185">Reference proteome</keyword>
<dbReference type="EMBL" id="NHYE01004472">
    <property type="protein sequence ID" value="PPQ84415.1"/>
    <property type="molecule type" value="Genomic_DNA"/>
</dbReference>
<gene>
    <name evidence="7" type="ORF">CVT26_006537</name>
</gene>
<evidence type="ECO:0000256" key="2">
    <source>
        <dbReference type="ARBA" id="ARBA00022723"/>
    </source>
</evidence>
<feature type="region of interest" description="Disordered" evidence="6">
    <location>
        <begin position="128"/>
        <end position="150"/>
    </location>
</feature>
<dbReference type="PANTHER" id="PTHR46481:SF10">
    <property type="entry name" value="ZINC FINGER BED DOMAIN-CONTAINING PROTEIN 39"/>
    <property type="match status" value="1"/>
</dbReference>
<dbReference type="GO" id="GO:0005634">
    <property type="term" value="C:nucleus"/>
    <property type="evidence" value="ECO:0007669"/>
    <property type="project" value="UniProtKB-SubCell"/>
</dbReference>
<comment type="caution">
    <text evidence="7">The sequence shown here is derived from an EMBL/GenBank/DDBJ whole genome shotgun (WGS) entry which is preliminary data.</text>
</comment>
<accession>A0A409X0W4</accession>
<dbReference type="STRING" id="231916.A0A409X0W4"/>
<keyword evidence="4" id="KW-0862">Zinc</keyword>
<reference evidence="7 8" key="1">
    <citation type="journal article" date="2018" name="Evol. Lett.">
        <title>Horizontal gene cluster transfer increased hallucinogenic mushroom diversity.</title>
        <authorList>
            <person name="Reynolds H.T."/>
            <person name="Vijayakumar V."/>
            <person name="Gluck-Thaler E."/>
            <person name="Korotkin H.B."/>
            <person name="Matheny P.B."/>
            <person name="Slot J.C."/>
        </authorList>
    </citation>
    <scope>NUCLEOTIDE SEQUENCE [LARGE SCALE GENOMIC DNA]</scope>
    <source>
        <strain evidence="7 8">SRW20</strain>
    </source>
</reference>